<accession>A0A8D5A3C1</accession>
<organism evidence="1 2">
    <name type="scientific">Dialister hominis</name>
    <dbReference type="NCBI Taxonomy" id="2582419"/>
    <lineage>
        <taxon>Bacteria</taxon>
        <taxon>Bacillati</taxon>
        <taxon>Bacillota</taxon>
        <taxon>Negativicutes</taxon>
        <taxon>Veillonellales</taxon>
        <taxon>Veillonellaceae</taxon>
        <taxon>Dialister</taxon>
    </lineage>
</organism>
<gene>
    <name evidence="1" type="ORF">Dia5BBH33_21480</name>
</gene>
<dbReference type="GeneID" id="92717338"/>
<dbReference type="EMBL" id="AP019697">
    <property type="protein sequence ID" value="BBK26213.1"/>
    <property type="molecule type" value="Genomic_DNA"/>
</dbReference>
<dbReference type="AlphaFoldDB" id="A0A8D5A3C1"/>
<evidence type="ECO:0000313" key="1">
    <source>
        <dbReference type="EMBL" id="BBK26213.1"/>
    </source>
</evidence>
<reference evidence="2" key="1">
    <citation type="submission" date="2019-05" db="EMBL/GenBank/DDBJ databases">
        <title>Complete genome sequencing of Dialister sp. strain 5BBH33.</title>
        <authorList>
            <person name="Sakamoto M."/>
            <person name="Murakami T."/>
            <person name="Mori H."/>
        </authorList>
    </citation>
    <scope>NUCLEOTIDE SEQUENCE [LARGE SCALE GENOMIC DNA]</scope>
    <source>
        <strain evidence="2">5BBH33</strain>
    </source>
</reference>
<dbReference type="RefSeq" id="WP_144269356.1">
    <property type="nucleotide sequence ID" value="NZ_AP019697.1"/>
</dbReference>
<name>A0A8D5A3C1_9FIRM</name>
<sequence length="367" mass="41245">MGKKLGIKSVTIRSTGGEGARTGFIEKVKMKKNGKISALKKDGKKSSVHVGKQKIHFLLEYSEEILLHYRSLPGKVEISPDGFVRPADGIWEMKIVYEDGRVLRASYAIGWEGCGAPPLSRFIRRALKRDDLFLLDGEDVDLTGLTVHLFRTGGGRPAAFELLSIDFIRERVKLDVYDEQGRKITVSLQNGAIESLRKYPVYRLENPAVIDPDETYPEGSVLYYLTLEGASGGKADVASGRYDRAHLPRKWGNFMKVLSVFLPISSYSMLLDKSLYGKRTEKREGDYTYCDVSYEEGGSLYCYLCDIDEVHPGDYVRVPVGPDYNEIAARVEDVYYGTKEDAPYPFHGLKHILGVYVKAPRDEEEGD</sequence>
<dbReference type="KEGG" id="dho:Dia5BBH33_21480"/>
<keyword evidence="2" id="KW-1185">Reference proteome</keyword>
<proteinExistence type="predicted"/>
<protein>
    <submittedName>
        <fullName evidence="1">Uncharacterized protein</fullName>
    </submittedName>
</protein>
<dbReference type="OrthoDB" id="3191556at2"/>
<dbReference type="Proteomes" id="UP000320585">
    <property type="component" value="Chromosome"/>
</dbReference>
<evidence type="ECO:0000313" key="2">
    <source>
        <dbReference type="Proteomes" id="UP000320585"/>
    </source>
</evidence>